<evidence type="ECO:0000256" key="1">
    <source>
        <dbReference type="ARBA" id="ARBA00004651"/>
    </source>
</evidence>
<organism evidence="9 10">
    <name type="scientific">Candidatus Desulfovibrio intestinavium</name>
    <dbReference type="NCBI Taxonomy" id="2838534"/>
    <lineage>
        <taxon>Bacteria</taxon>
        <taxon>Pseudomonadati</taxon>
        <taxon>Thermodesulfobacteriota</taxon>
        <taxon>Desulfovibrionia</taxon>
        <taxon>Desulfovibrionales</taxon>
        <taxon>Desulfovibrionaceae</taxon>
        <taxon>Desulfovibrio</taxon>
    </lineage>
</organism>
<feature type="transmembrane region" description="Helical" evidence="8">
    <location>
        <begin position="100"/>
        <end position="119"/>
    </location>
</feature>
<comment type="caution">
    <text evidence="9">The sequence shown here is derived from an EMBL/GenBank/DDBJ whole genome shotgun (WGS) entry which is preliminary data.</text>
</comment>
<proteinExistence type="inferred from homology"/>
<dbReference type="AlphaFoldDB" id="A0A9D2HNI8"/>
<comment type="subcellular location">
    <subcellularLocation>
        <location evidence="1 8">Cell membrane</location>
        <topology evidence="1 8">Multi-pass membrane protein</topology>
    </subcellularLocation>
</comment>
<dbReference type="GO" id="GO:0005886">
    <property type="term" value="C:plasma membrane"/>
    <property type="evidence" value="ECO:0007669"/>
    <property type="project" value="UniProtKB-SubCell"/>
</dbReference>
<keyword evidence="4 8" id="KW-1003">Cell membrane</keyword>
<feature type="transmembrane region" description="Helical" evidence="8">
    <location>
        <begin position="158"/>
        <end position="177"/>
    </location>
</feature>
<dbReference type="InterPro" id="IPR002781">
    <property type="entry name" value="TM_pro_TauE-like"/>
</dbReference>
<feature type="transmembrane region" description="Helical" evidence="8">
    <location>
        <begin position="135"/>
        <end position="152"/>
    </location>
</feature>
<protein>
    <recommendedName>
        <fullName evidence="8">Probable membrane transporter protein</fullName>
    </recommendedName>
</protein>
<dbReference type="PANTHER" id="PTHR30269">
    <property type="entry name" value="TRANSMEMBRANE PROTEIN YFCA"/>
    <property type="match status" value="1"/>
</dbReference>
<dbReference type="InterPro" id="IPR052017">
    <property type="entry name" value="TSUP"/>
</dbReference>
<evidence type="ECO:0000313" key="9">
    <source>
        <dbReference type="EMBL" id="HJA79059.1"/>
    </source>
</evidence>
<evidence type="ECO:0000256" key="4">
    <source>
        <dbReference type="ARBA" id="ARBA00022475"/>
    </source>
</evidence>
<keyword evidence="5 8" id="KW-0812">Transmembrane</keyword>
<feature type="transmembrane region" description="Helical" evidence="8">
    <location>
        <begin position="235"/>
        <end position="254"/>
    </location>
</feature>
<evidence type="ECO:0000256" key="3">
    <source>
        <dbReference type="ARBA" id="ARBA00022448"/>
    </source>
</evidence>
<keyword evidence="6 8" id="KW-1133">Transmembrane helix</keyword>
<keyword evidence="7 8" id="KW-0472">Membrane</keyword>
<gene>
    <name evidence="9" type="ORF">H9784_05735</name>
</gene>
<dbReference type="EMBL" id="DWZD01000038">
    <property type="protein sequence ID" value="HJA79059.1"/>
    <property type="molecule type" value="Genomic_DNA"/>
</dbReference>
<dbReference type="Pfam" id="PF01925">
    <property type="entry name" value="TauE"/>
    <property type="match status" value="1"/>
</dbReference>
<evidence type="ECO:0000256" key="7">
    <source>
        <dbReference type="ARBA" id="ARBA00023136"/>
    </source>
</evidence>
<accession>A0A9D2HNI8</accession>
<sequence length="257" mass="26470">MVSLSAILICCGAALVAGFIDAIAGGGGLITLPALLLTNVPAHNALACNKISAALGTATAVGTFARSHLIQWRLSLVGVVFALIGSAAGAQIALMFDNSLLGKILVCLLPLGMAATLLPKKDMAHNLNVVGGPRLWLLTPLVCLLIGLYDGFYGPGTGSFIILALHFIVRVGLIQASATAKVINLGSNLAAAVSFIMAGKVLWSLALPMAAASIAGNWLGSRTVVRVGPQAVRRFLAVSLGLLFCTLLYEFFLAPPL</sequence>
<feature type="transmembrane region" description="Helical" evidence="8">
    <location>
        <begin position="189"/>
        <end position="215"/>
    </location>
</feature>
<evidence type="ECO:0000313" key="10">
    <source>
        <dbReference type="Proteomes" id="UP000823821"/>
    </source>
</evidence>
<reference evidence="9" key="2">
    <citation type="submission" date="2021-04" db="EMBL/GenBank/DDBJ databases">
        <authorList>
            <person name="Gilroy R."/>
        </authorList>
    </citation>
    <scope>NUCLEOTIDE SEQUENCE</scope>
    <source>
        <strain evidence="9">5032</strain>
    </source>
</reference>
<evidence type="ECO:0000256" key="5">
    <source>
        <dbReference type="ARBA" id="ARBA00022692"/>
    </source>
</evidence>
<evidence type="ECO:0000256" key="2">
    <source>
        <dbReference type="ARBA" id="ARBA00009142"/>
    </source>
</evidence>
<evidence type="ECO:0000256" key="6">
    <source>
        <dbReference type="ARBA" id="ARBA00022989"/>
    </source>
</evidence>
<dbReference type="Proteomes" id="UP000823821">
    <property type="component" value="Unassembled WGS sequence"/>
</dbReference>
<name>A0A9D2HNI8_9BACT</name>
<dbReference type="PANTHER" id="PTHR30269:SF0">
    <property type="entry name" value="MEMBRANE TRANSPORTER PROTEIN YFCA-RELATED"/>
    <property type="match status" value="1"/>
</dbReference>
<evidence type="ECO:0000256" key="8">
    <source>
        <dbReference type="RuleBase" id="RU363041"/>
    </source>
</evidence>
<keyword evidence="3" id="KW-0813">Transport</keyword>
<feature type="transmembrane region" description="Helical" evidence="8">
    <location>
        <begin position="74"/>
        <end position="94"/>
    </location>
</feature>
<comment type="similarity">
    <text evidence="2 8">Belongs to the 4-toluene sulfonate uptake permease (TSUP) (TC 2.A.102) family.</text>
</comment>
<reference evidence="9" key="1">
    <citation type="journal article" date="2021" name="PeerJ">
        <title>Extensive microbial diversity within the chicken gut microbiome revealed by metagenomics and culture.</title>
        <authorList>
            <person name="Gilroy R."/>
            <person name="Ravi A."/>
            <person name="Getino M."/>
            <person name="Pursley I."/>
            <person name="Horton D.L."/>
            <person name="Alikhan N.F."/>
            <person name="Baker D."/>
            <person name="Gharbi K."/>
            <person name="Hall N."/>
            <person name="Watson M."/>
            <person name="Adriaenssens E.M."/>
            <person name="Foster-Nyarko E."/>
            <person name="Jarju S."/>
            <person name="Secka A."/>
            <person name="Antonio M."/>
            <person name="Oren A."/>
            <person name="Chaudhuri R.R."/>
            <person name="La Ragione R."/>
            <person name="Hildebrand F."/>
            <person name="Pallen M.J."/>
        </authorList>
    </citation>
    <scope>NUCLEOTIDE SEQUENCE</scope>
    <source>
        <strain evidence="9">5032</strain>
    </source>
</reference>